<protein>
    <recommendedName>
        <fullName evidence="2">chitinase</fullName>
        <ecNumber evidence="2">3.2.1.14</ecNumber>
    </recommendedName>
</protein>
<dbReference type="eggNOG" id="COG3469">
    <property type="taxonomic scope" value="Bacteria"/>
</dbReference>
<evidence type="ECO:0000256" key="6">
    <source>
        <dbReference type="ARBA" id="ARBA00023024"/>
    </source>
</evidence>
<evidence type="ECO:0000256" key="10">
    <source>
        <dbReference type="SAM" id="Phobius"/>
    </source>
</evidence>
<feature type="transmembrane region" description="Helical" evidence="10">
    <location>
        <begin position="20"/>
        <end position="43"/>
    </location>
</feature>
<dbReference type="GO" id="GO:0008061">
    <property type="term" value="F:chitin binding"/>
    <property type="evidence" value="ECO:0007669"/>
    <property type="project" value="UniProtKB-KW"/>
</dbReference>
<dbReference type="GO" id="GO:0000272">
    <property type="term" value="P:polysaccharide catabolic process"/>
    <property type="evidence" value="ECO:0007669"/>
    <property type="project" value="UniProtKB-KW"/>
</dbReference>
<keyword evidence="12" id="KW-1185">Reference proteome</keyword>
<keyword evidence="6" id="KW-0146">Chitin degradation</keyword>
<keyword evidence="10" id="KW-0812">Transmembrane</keyword>
<dbReference type="GO" id="GO:0006032">
    <property type="term" value="P:chitin catabolic process"/>
    <property type="evidence" value="ECO:0007669"/>
    <property type="project" value="UniProtKB-KW"/>
</dbReference>
<dbReference type="PANTHER" id="PTHR42976:SF1">
    <property type="entry name" value="GH18 DOMAIN-CONTAINING PROTEIN-RELATED"/>
    <property type="match status" value="1"/>
</dbReference>
<dbReference type="CDD" id="cd06543">
    <property type="entry name" value="GH18_PF-ChiA-like"/>
    <property type="match status" value="1"/>
</dbReference>
<keyword evidence="3" id="KW-0147">Chitin-binding</keyword>
<reference evidence="11 12" key="1">
    <citation type="submission" date="2016-10" db="EMBL/GenBank/DDBJ databases">
        <authorList>
            <person name="de Groot N.N."/>
        </authorList>
    </citation>
    <scope>NUCLEOTIDE SEQUENCE [LARGE SCALE GENOMIC DNA]</scope>
    <source>
        <strain evidence="11 12">DSM 43067</strain>
    </source>
</reference>
<dbReference type="Proteomes" id="UP000183413">
    <property type="component" value="Unassembled WGS sequence"/>
</dbReference>
<sequence length="355" mass="36530">MSPECGPSLIAMKRPRPQYVAAGVIGVVGLIVAVVIAVAGFLASGYEPTAPTSYQVQVVRVASTGPEFAPYVDGSLSPPFDLVETSKTTGTKAFTLAFITSGGGCVPKWGGVTDLDANPVANQVDALRAAGGDIRVSFGGASGSELGTACTTVESLTAAYDRVVTAFDLKRADFDIEGAALPDTAGNTRRAQAIAALQKKHPDLKVSFTLPVLPTGLTQDGVGLVENARANGVAIDAVNIMAMDYGPPSSAMGDLAVQAATSTEAQLRTALDVPSAWSRLAVTPMIGVNDVVTETFTVDDAAQVAAFAADKGLAWTAMWSANRDRPCPGGPKPQADPTCSSIDQQPLAFTHAFTN</sequence>
<keyword evidence="5" id="KW-0378">Hydrolase</keyword>
<keyword evidence="4" id="KW-0732">Signal</keyword>
<dbReference type="EC" id="3.2.1.14" evidence="2"/>
<dbReference type="AlphaFoldDB" id="A0A1I4WAB4"/>
<dbReference type="InParanoid" id="A0A1I4WAB4"/>
<evidence type="ECO:0000256" key="8">
    <source>
        <dbReference type="ARBA" id="ARBA00023295"/>
    </source>
</evidence>
<accession>A0A1I4WAB4</accession>
<dbReference type="FunFam" id="3.20.20.80:FF:000118">
    <property type="entry name" value="Probable bifunctional chitinase/lysozyme"/>
    <property type="match status" value="1"/>
</dbReference>
<dbReference type="STRING" id="1993.SAMN04489713_101238"/>
<dbReference type="EMBL" id="FOVH01000001">
    <property type="protein sequence ID" value="SFN10126.1"/>
    <property type="molecule type" value="Genomic_DNA"/>
</dbReference>
<comment type="catalytic activity">
    <reaction evidence="1">
        <text>Random endo-hydrolysis of N-acetyl-beta-D-glucosaminide (1-&gt;4)-beta-linkages in chitin and chitodextrins.</text>
        <dbReference type="EC" id="3.2.1.14"/>
    </reaction>
</comment>
<gene>
    <name evidence="11" type="ORF">SAMN04489713_101238</name>
</gene>
<keyword evidence="7" id="KW-0119">Carbohydrate metabolism</keyword>
<dbReference type="InterPro" id="IPR052750">
    <property type="entry name" value="GH18_Chitinase"/>
</dbReference>
<keyword evidence="9" id="KW-0624">Polysaccharide degradation</keyword>
<keyword evidence="10" id="KW-1133">Transmembrane helix</keyword>
<dbReference type="InterPro" id="IPR017853">
    <property type="entry name" value="GH"/>
</dbReference>
<evidence type="ECO:0000313" key="11">
    <source>
        <dbReference type="EMBL" id="SFN10126.1"/>
    </source>
</evidence>
<evidence type="ECO:0000256" key="7">
    <source>
        <dbReference type="ARBA" id="ARBA00023277"/>
    </source>
</evidence>
<evidence type="ECO:0000256" key="2">
    <source>
        <dbReference type="ARBA" id="ARBA00012729"/>
    </source>
</evidence>
<dbReference type="PANTHER" id="PTHR42976">
    <property type="entry name" value="BIFUNCTIONAL CHITINASE/LYSOZYME-RELATED"/>
    <property type="match status" value="1"/>
</dbReference>
<dbReference type="GO" id="GO:0008843">
    <property type="term" value="F:endochitinase activity"/>
    <property type="evidence" value="ECO:0007669"/>
    <property type="project" value="UniProtKB-EC"/>
</dbReference>
<evidence type="ECO:0000256" key="4">
    <source>
        <dbReference type="ARBA" id="ARBA00022729"/>
    </source>
</evidence>
<evidence type="ECO:0000256" key="9">
    <source>
        <dbReference type="ARBA" id="ARBA00023326"/>
    </source>
</evidence>
<evidence type="ECO:0000313" key="12">
    <source>
        <dbReference type="Proteomes" id="UP000183413"/>
    </source>
</evidence>
<name>A0A1I4WAB4_9ACTN</name>
<evidence type="ECO:0000256" key="3">
    <source>
        <dbReference type="ARBA" id="ARBA00022669"/>
    </source>
</evidence>
<proteinExistence type="predicted"/>
<evidence type="ECO:0000256" key="5">
    <source>
        <dbReference type="ARBA" id="ARBA00022801"/>
    </source>
</evidence>
<dbReference type="Gene3D" id="3.20.20.80">
    <property type="entry name" value="Glycosidases"/>
    <property type="match status" value="1"/>
</dbReference>
<evidence type="ECO:0000256" key="1">
    <source>
        <dbReference type="ARBA" id="ARBA00000822"/>
    </source>
</evidence>
<keyword evidence="10" id="KW-0472">Membrane</keyword>
<keyword evidence="8" id="KW-0326">Glycosidase</keyword>
<dbReference type="SUPFAM" id="SSF51445">
    <property type="entry name" value="(Trans)glycosidases"/>
    <property type="match status" value="1"/>
</dbReference>
<organism evidence="11 12">
    <name type="scientific">Actinomadura madurae</name>
    <dbReference type="NCBI Taxonomy" id="1993"/>
    <lineage>
        <taxon>Bacteria</taxon>
        <taxon>Bacillati</taxon>
        <taxon>Actinomycetota</taxon>
        <taxon>Actinomycetes</taxon>
        <taxon>Streptosporangiales</taxon>
        <taxon>Thermomonosporaceae</taxon>
        <taxon>Actinomadura</taxon>
    </lineage>
</organism>